<protein>
    <submittedName>
        <fullName evidence="1">Uncharacterized protein</fullName>
    </submittedName>
</protein>
<dbReference type="EMBL" id="WOCE01000008">
    <property type="protein sequence ID" value="KAE9608940.1"/>
    <property type="molecule type" value="Genomic_DNA"/>
</dbReference>
<keyword evidence="2" id="KW-1185">Reference proteome</keyword>
<dbReference type="OrthoDB" id="1422103at2759"/>
<accession>A0A6A4Q5B1</accession>
<dbReference type="AlphaFoldDB" id="A0A6A4Q5B1"/>
<evidence type="ECO:0000313" key="1">
    <source>
        <dbReference type="EMBL" id="KAE9608940.1"/>
    </source>
</evidence>
<name>A0A6A4Q5B1_LUPAL</name>
<dbReference type="Proteomes" id="UP000447434">
    <property type="component" value="Chromosome 8"/>
</dbReference>
<evidence type="ECO:0000313" key="2">
    <source>
        <dbReference type="Proteomes" id="UP000447434"/>
    </source>
</evidence>
<proteinExistence type="predicted"/>
<reference evidence="2" key="1">
    <citation type="journal article" date="2020" name="Nat. Commun.">
        <title>Genome sequence of the cluster root forming white lupin.</title>
        <authorList>
            <person name="Hufnagel B."/>
            <person name="Marques A."/>
            <person name="Soriano A."/>
            <person name="Marques L."/>
            <person name="Divol F."/>
            <person name="Doumas P."/>
            <person name="Sallet E."/>
            <person name="Mancinotti D."/>
            <person name="Carrere S."/>
            <person name="Marande W."/>
            <person name="Arribat S."/>
            <person name="Keller J."/>
            <person name="Huneau C."/>
            <person name="Blein T."/>
            <person name="Aime D."/>
            <person name="Laguerre M."/>
            <person name="Taylor J."/>
            <person name="Schubert V."/>
            <person name="Nelson M."/>
            <person name="Geu-Flores F."/>
            <person name="Crespi M."/>
            <person name="Gallardo-Guerrero K."/>
            <person name="Delaux P.-M."/>
            <person name="Salse J."/>
            <person name="Berges H."/>
            <person name="Guyot R."/>
            <person name="Gouzy J."/>
            <person name="Peret B."/>
        </authorList>
    </citation>
    <scope>NUCLEOTIDE SEQUENCE [LARGE SCALE GENOMIC DNA]</scope>
    <source>
        <strain evidence="2">cv. Amiga</strain>
    </source>
</reference>
<comment type="caution">
    <text evidence="1">The sequence shown here is derived from an EMBL/GenBank/DDBJ whole genome shotgun (WGS) entry which is preliminary data.</text>
</comment>
<sequence>MMRRLRLCCEGADIYIDNEPKEERTEQYHKSKDASVFPAKRKNVKKMACKCFVNCIFGKCKCMKTNTITISPSTLATLHTI</sequence>
<gene>
    <name evidence="1" type="ORF">Lalb_Chr08g0240991</name>
</gene>
<organism evidence="1 2">
    <name type="scientific">Lupinus albus</name>
    <name type="common">White lupine</name>
    <name type="synonym">Lupinus termis</name>
    <dbReference type="NCBI Taxonomy" id="3870"/>
    <lineage>
        <taxon>Eukaryota</taxon>
        <taxon>Viridiplantae</taxon>
        <taxon>Streptophyta</taxon>
        <taxon>Embryophyta</taxon>
        <taxon>Tracheophyta</taxon>
        <taxon>Spermatophyta</taxon>
        <taxon>Magnoliopsida</taxon>
        <taxon>eudicotyledons</taxon>
        <taxon>Gunneridae</taxon>
        <taxon>Pentapetalae</taxon>
        <taxon>rosids</taxon>
        <taxon>fabids</taxon>
        <taxon>Fabales</taxon>
        <taxon>Fabaceae</taxon>
        <taxon>Papilionoideae</taxon>
        <taxon>50 kb inversion clade</taxon>
        <taxon>genistoids sensu lato</taxon>
        <taxon>core genistoids</taxon>
        <taxon>Genisteae</taxon>
        <taxon>Lupinus</taxon>
    </lineage>
</organism>